<keyword evidence="3" id="KW-1185">Reference proteome</keyword>
<reference evidence="2" key="3">
    <citation type="submission" date="2025-09" db="UniProtKB">
        <authorList>
            <consortium name="Ensembl"/>
        </authorList>
    </citation>
    <scope>IDENTIFICATION</scope>
</reference>
<dbReference type="InterPro" id="IPR016186">
    <property type="entry name" value="C-type_lectin-like/link_sf"/>
</dbReference>
<sequence>MEAVPQLSLPLLQAYLFCPHQATQLRRCSEKHSFYCSYGQIRAFFVDAAMTWYDAKETCQGKLLDLAIVTQQNEYQFDKGGWIGLYREKNTLWKWSGKEQSNYTNWAPNEPSTADCGSIDLKTKQLHSTDCSKKLNYTKKKKKKKLKDLFID</sequence>
<dbReference type="Proteomes" id="UP000472263">
    <property type="component" value="Chromosome 16"/>
</dbReference>
<dbReference type="CDD" id="cd00037">
    <property type="entry name" value="CLECT"/>
    <property type="match status" value="1"/>
</dbReference>
<name>A0A667XKD7_9TELE</name>
<proteinExistence type="predicted"/>
<reference evidence="2" key="2">
    <citation type="submission" date="2025-08" db="UniProtKB">
        <authorList>
            <consortium name="Ensembl"/>
        </authorList>
    </citation>
    <scope>IDENTIFICATION</scope>
</reference>
<dbReference type="InterPro" id="IPR001304">
    <property type="entry name" value="C-type_lectin-like"/>
</dbReference>
<evidence type="ECO:0000259" key="1">
    <source>
        <dbReference type="PROSITE" id="PS50041"/>
    </source>
</evidence>
<evidence type="ECO:0000313" key="2">
    <source>
        <dbReference type="Ensembl" id="ENSMMDP00005018255.1"/>
    </source>
</evidence>
<dbReference type="InterPro" id="IPR016187">
    <property type="entry name" value="CTDL_fold"/>
</dbReference>
<dbReference type="Pfam" id="PF00059">
    <property type="entry name" value="Lectin_C"/>
    <property type="match status" value="1"/>
</dbReference>
<dbReference type="Ensembl" id="ENSMMDT00005018702.1">
    <property type="protein sequence ID" value="ENSMMDP00005018255.1"/>
    <property type="gene ID" value="ENSMMDG00005009120.1"/>
</dbReference>
<protein>
    <recommendedName>
        <fullName evidence="1">C-type lectin domain-containing protein</fullName>
    </recommendedName>
</protein>
<dbReference type="GeneTree" id="ENSGT00940000178184"/>
<dbReference type="InParanoid" id="A0A667XKD7"/>
<dbReference type="AlphaFoldDB" id="A0A667XKD7"/>
<dbReference type="PANTHER" id="PTHR22803">
    <property type="entry name" value="MANNOSE, PHOSPHOLIPASE, LECTIN RECEPTOR RELATED"/>
    <property type="match status" value="1"/>
</dbReference>
<dbReference type="SUPFAM" id="SSF56436">
    <property type="entry name" value="C-type lectin-like"/>
    <property type="match status" value="1"/>
</dbReference>
<dbReference type="InterPro" id="IPR050111">
    <property type="entry name" value="C-type_lectin/snaclec_domain"/>
</dbReference>
<dbReference type="Gene3D" id="3.10.100.10">
    <property type="entry name" value="Mannose-Binding Protein A, subunit A"/>
    <property type="match status" value="1"/>
</dbReference>
<reference evidence="2" key="1">
    <citation type="submission" date="2019-06" db="EMBL/GenBank/DDBJ databases">
        <authorList>
            <consortium name="Wellcome Sanger Institute Data Sharing"/>
        </authorList>
    </citation>
    <scope>NUCLEOTIDE SEQUENCE [LARGE SCALE GENOMIC DNA]</scope>
</reference>
<dbReference type="PROSITE" id="PS50041">
    <property type="entry name" value="C_TYPE_LECTIN_2"/>
    <property type="match status" value="1"/>
</dbReference>
<feature type="domain" description="C-type lectin" evidence="1">
    <location>
        <begin position="38"/>
        <end position="140"/>
    </location>
</feature>
<dbReference type="SMART" id="SM00034">
    <property type="entry name" value="CLECT"/>
    <property type="match status" value="1"/>
</dbReference>
<evidence type="ECO:0000313" key="3">
    <source>
        <dbReference type="Proteomes" id="UP000472263"/>
    </source>
</evidence>
<accession>A0A667XKD7</accession>
<organism evidence="2 3">
    <name type="scientific">Myripristis murdjan</name>
    <name type="common">pinecone soldierfish</name>
    <dbReference type="NCBI Taxonomy" id="586833"/>
    <lineage>
        <taxon>Eukaryota</taxon>
        <taxon>Metazoa</taxon>
        <taxon>Chordata</taxon>
        <taxon>Craniata</taxon>
        <taxon>Vertebrata</taxon>
        <taxon>Euteleostomi</taxon>
        <taxon>Actinopterygii</taxon>
        <taxon>Neopterygii</taxon>
        <taxon>Teleostei</taxon>
        <taxon>Neoteleostei</taxon>
        <taxon>Acanthomorphata</taxon>
        <taxon>Holocentriformes</taxon>
        <taxon>Holocentridae</taxon>
        <taxon>Myripristis</taxon>
    </lineage>
</organism>